<dbReference type="AlphaFoldDB" id="A0A1F6D2D1"/>
<sequence>MAKIPVALQMYTVRDQLKEDFEGTFRKVAGIGYAGVEFAGTGDRTASELKKFLNDLGLKLAGSHVGWAALESDLNKVIEDNLTLGNPYVVCPSVPQDRRGSADGYRETARKLSQVGEACKRQGIQLCYHNHSFEFQKFNDVNALDILYEASDPRFLQGEIDTYWVQHGGEDPAAYIRKYAGRCPLIHLKDMEPDQERFFAEVGEGILDFKAIFEASEAGGAAWYIVEQDRCRRNPIDSARLSFENLKKMGKA</sequence>
<dbReference type="PANTHER" id="PTHR12110">
    <property type="entry name" value="HYDROXYPYRUVATE ISOMERASE"/>
    <property type="match status" value="1"/>
</dbReference>
<gene>
    <name evidence="2" type="ORF">A3F84_01605</name>
</gene>
<keyword evidence="2" id="KW-0413">Isomerase</keyword>
<protein>
    <submittedName>
        <fullName evidence="2">Sugar phosphate isomerase</fullName>
    </submittedName>
</protein>
<dbReference type="Pfam" id="PF01261">
    <property type="entry name" value="AP_endonuc_2"/>
    <property type="match status" value="1"/>
</dbReference>
<evidence type="ECO:0000313" key="3">
    <source>
        <dbReference type="Proteomes" id="UP000178606"/>
    </source>
</evidence>
<name>A0A1F6D2D1_HANXR</name>
<dbReference type="EMBL" id="MFKF01000076">
    <property type="protein sequence ID" value="OGG55480.1"/>
    <property type="molecule type" value="Genomic_DNA"/>
</dbReference>
<dbReference type="Gene3D" id="3.20.20.150">
    <property type="entry name" value="Divalent-metal-dependent TIM barrel enzymes"/>
    <property type="match status" value="1"/>
</dbReference>
<dbReference type="SUPFAM" id="SSF51658">
    <property type="entry name" value="Xylose isomerase-like"/>
    <property type="match status" value="1"/>
</dbReference>
<feature type="domain" description="Xylose isomerase-like TIM barrel" evidence="1">
    <location>
        <begin position="25"/>
        <end position="248"/>
    </location>
</feature>
<evidence type="ECO:0000259" key="1">
    <source>
        <dbReference type="Pfam" id="PF01261"/>
    </source>
</evidence>
<proteinExistence type="predicted"/>
<dbReference type="InterPro" id="IPR050312">
    <property type="entry name" value="IolE/XylAMocC-like"/>
</dbReference>
<dbReference type="Proteomes" id="UP000178606">
    <property type="component" value="Unassembled WGS sequence"/>
</dbReference>
<reference evidence="2 3" key="1">
    <citation type="journal article" date="2016" name="Nat. Commun.">
        <title>Thousands of microbial genomes shed light on interconnected biogeochemical processes in an aquifer system.</title>
        <authorList>
            <person name="Anantharaman K."/>
            <person name="Brown C.T."/>
            <person name="Hug L.A."/>
            <person name="Sharon I."/>
            <person name="Castelle C.J."/>
            <person name="Probst A.J."/>
            <person name="Thomas B.C."/>
            <person name="Singh A."/>
            <person name="Wilkins M.J."/>
            <person name="Karaoz U."/>
            <person name="Brodie E.L."/>
            <person name="Williams K.H."/>
            <person name="Hubbard S.S."/>
            <person name="Banfield J.F."/>
        </authorList>
    </citation>
    <scope>NUCLEOTIDE SEQUENCE [LARGE SCALE GENOMIC DNA]</scope>
    <source>
        <strain evidence="3">RIFCSPLOWO2_12_FULL_64_10</strain>
    </source>
</reference>
<dbReference type="GO" id="GO:0016853">
    <property type="term" value="F:isomerase activity"/>
    <property type="evidence" value="ECO:0007669"/>
    <property type="project" value="UniProtKB-KW"/>
</dbReference>
<dbReference type="PANTHER" id="PTHR12110:SF41">
    <property type="entry name" value="INOSOSE DEHYDRATASE"/>
    <property type="match status" value="1"/>
</dbReference>
<evidence type="ECO:0000313" key="2">
    <source>
        <dbReference type="EMBL" id="OGG55480.1"/>
    </source>
</evidence>
<dbReference type="InterPro" id="IPR013022">
    <property type="entry name" value="Xyl_isomerase-like_TIM-brl"/>
</dbReference>
<dbReference type="InterPro" id="IPR036237">
    <property type="entry name" value="Xyl_isomerase-like_sf"/>
</dbReference>
<organism evidence="2 3">
    <name type="scientific">Handelsmanbacteria sp. (strain RIFCSPLOWO2_12_FULL_64_10)</name>
    <dbReference type="NCBI Taxonomy" id="1817868"/>
    <lineage>
        <taxon>Bacteria</taxon>
        <taxon>Candidatus Handelsmaniibacteriota</taxon>
    </lineage>
</organism>
<comment type="caution">
    <text evidence="2">The sequence shown here is derived from an EMBL/GenBank/DDBJ whole genome shotgun (WGS) entry which is preliminary data.</text>
</comment>
<accession>A0A1F6D2D1</accession>